<dbReference type="RefSeq" id="WP_062319527.1">
    <property type="nucleotide sequence ID" value="NZ_QEVW01000027.1"/>
</dbReference>
<evidence type="ECO:0000256" key="1">
    <source>
        <dbReference type="SAM" id="Coils"/>
    </source>
</evidence>
<dbReference type="AlphaFoldDB" id="A0A329QDF3"/>
<dbReference type="EMBL" id="QEVW01000027">
    <property type="protein sequence ID" value="RAW10001.1"/>
    <property type="molecule type" value="Genomic_DNA"/>
</dbReference>
<organism evidence="2 3">
    <name type="scientific">Paenibacillus taichungensis</name>
    <dbReference type="NCBI Taxonomy" id="484184"/>
    <lineage>
        <taxon>Bacteria</taxon>
        <taxon>Bacillati</taxon>
        <taxon>Bacillota</taxon>
        <taxon>Bacilli</taxon>
        <taxon>Bacillales</taxon>
        <taxon>Paenibacillaceae</taxon>
        <taxon>Paenibacillus</taxon>
    </lineage>
</organism>
<evidence type="ECO:0000313" key="3">
    <source>
        <dbReference type="Proteomes" id="UP000250642"/>
    </source>
</evidence>
<gene>
    <name evidence="2" type="ORF">DC345_29550</name>
</gene>
<dbReference type="Proteomes" id="UP000250642">
    <property type="component" value="Unassembled WGS sequence"/>
</dbReference>
<keyword evidence="1" id="KW-0175">Coiled coil</keyword>
<comment type="caution">
    <text evidence="2">The sequence shown here is derived from an EMBL/GenBank/DDBJ whole genome shotgun (WGS) entry which is preliminary data.</text>
</comment>
<accession>A0A329QDF3</accession>
<evidence type="ECO:0000313" key="2">
    <source>
        <dbReference type="EMBL" id="RAW10001.1"/>
    </source>
</evidence>
<dbReference type="InterPro" id="IPR038559">
    <property type="entry name" value="XkdN-like_sf"/>
</dbReference>
<proteinExistence type="predicted"/>
<feature type="coiled-coil region" evidence="1">
    <location>
        <begin position="103"/>
        <end position="130"/>
    </location>
</feature>
<name>A0A329QDF3_9BACL</name>
<protein>
    <submittedName>
        <fullName evidence="2">Uncharacterized protein</fullName>
    </submittedName>
</protein>
<sequence>MSDKLQKYLAAGTEAAKPEQIEVPVDGEKWSVRRLTTMDLRRAYEAAYNDDGTEKGSFNDIDAMIVKATEHDFDWKNIELLKAYNCVNKNELPPRMLNNPDHYAVLAKAVRNFQETKEELLKEAKNSSGETAKQAG</sequence>
<dbReference type="Gene3D" id="3.30.2220.30">
    <property type="match status" value="1"/>
</dbReference>
<reference evidence="2 3" key="1">
    <citation type="submission" date="2018-04" db="EMBL/GenBank/DDBJ databases">
        <title>Paenibacillus taichungensis Genome sequencing and assembly.</title>
        <authorList>
            <person name="Xu J."/>
            <person name="Rensing C."/>
            <person name="Mazhar H.S."/>
        </authorList>
    </citation>
    <scope>NUCLEOTIDE SEQUENCE [LARGE SCALE GENOMIC DNA]</scope>
    <source>
        <strain evidence="2 3">NC1</strain>
    </source>
</reference>